<dbReference type="Proteomes" id="UP001497480">
    <property type="component" value="Unassembled WGS sequence"/>
</dbReference>
<evidence type="ECO:0008006" key="3">
    <source>
        <dbReference type="Google" id="ProtNLM"/>
    </source>
</evidence>
<dbReference type="PANTHER" id="PTHR35317">
    <property type="entry name" value="OS04G0629600 PROTEIN"/>
    <property type="match status" value="1"/>
</dbReference>
<sequence>MIHQCVDESNFEKISNAKTTKEVWDNLEKCYAGAEKVKKVKLQTLRREYELLQMKDGYTIGD</sequence>
<dbReference type="AlphaFoldDB" id="A0AAV1WBW5"/>
<comment type="caution">
    <text evidence="1">The sequence shown here is derived from an EMBL/GenBank/DDBJ whole genome shotgun (WGS) entry which is preliminary data.</text>
</comment>
<dbReference type="EMBL" id="CAXHTB010000005">
    <property type="protein sequence ID" value="CAL0306633.1"/>
    <property type="molecule type" value="Genomic_DNA"/>
</dbReference>
<keyword evidence="2" id="KW-1185">Reference proteome</keyword>
<evidence type="ECO:0000313" key="1">
    <source>
        <dbReference type="EMBL" id="CAL0306633.1"/>
    </source>
</evidence>
<evidence type="ECO:0000313" key="2">
    <source>
        <dbReference type="Proteomes" id="UP001497480"/>
    </source>
</evidence>
<proteinExistence type="predicted"/>
<dbReference type="PANTHER" id="PTHR35317:SF28">
    <property type="entry name" value="ZINC FINGER, CCHC-TYPE, RIBONUCLEASE H-LIKE DOMAIN, GAG-PRE-INTEGRASE DOMAIN PROTEIN-RELATED"/>
    <property type="match status" value="1"/>
</dbReference>
<reference evidence="1 2" key="1">
    <citation type="submission" date="2024-03" db="EMBL/GenBank/DDBJ databases">
        <authorList>
            <person name="Martinez-Hernandez J."/>
        </authorList>
    </citation>
    <scope>NUCLEOTIDE SEQUENCE [LARGE SCALE GENOMIC DNA]</scope>
</reference>
<accession>A0AAV1WBW5</accession>
<name>A0AAV1WBW5_LUPLU</name>
<protein>
    <recommendedName>
        <fullName evidence="3">Myb/SANT-like domain-containing protein</fullName>
    </recommendedName>
</protein>
<gene>
    <name evidence="1" type="ORF">LLUT_LOCUS7693</name>
</gene>
<organism evidence="1 2">
    <name type="scientific">Lupinus luteus</name>
    <name type="common">European yellow lupine</name>
    <dbReference type="NCBI Taxonomy" id="3873"/>
    <lineage>
        <taxon>Eukaryota</taxon>
        <taxon>Viridiplantae</taxon>
        <taxon>Streptophyta</taxon>
        <taxon>Embryophyta</taxon>
        <taxon>Tracheophyta</taxon>
        <taxon>Spermatophyta</taxon>
        <taxon>Magnoliopsida</taxon>
        <taxon>eudicotyledons</taxon>
        <taxon>Gunneridae</taxon>
        <taxon>Pentapetalae</taxon>
        <taxon>rosids</taxon>
        <taxon>fabids</taxon>
        <taxon>Fabales</taxon>
        <taxon>Fabaceae</taxon>
        <taxon>Papilionoideae</taxon>
        <taxon>50 kb inversion clade</taxon>
        <taxon>genistoids sensu lato</taxon>
        <taxon>core genistoids</taxon>
        <taxon>Genisteae</taxon>
        <taxon>Lupinus</taxon>
    </lineage>
</organism>
<dbReference type="Pfam" id="PF14223">
    <property type="entry name" value="Retrotran_gag_2"/>
    <property type="match status" value="1"/>
</dbReference>